<comment type="function">
    <text evidence="11">Component of the MICOS complex, a large protein complex of the mitochondrial inner membrane that plays crucial roles in the maintenance of crista junctions, inner membrane architecture, and formation of contact sites to the outer membrane. Plays a role in keeping cristae membranes connected to the inner boundary membrane. Also promotes protein import via the mitochondrial intermembrane space assembly (MIA) pathway.</text>
</comment>
<reference evidence="14" key="2">
    <citation type="journal article" name="BMC Genomics">
        <title>New genome assemblies reveal patterns of domestication and adaptation across Brettanomyces (Dekkera) species.</title>
        <authorList>
            <person name="Roach M.J."/>
            <person name="Borneman A.R."/>
        </authorList>
    </citation>
    <scope>NUCLEOTIDE SEQUENCE</scope>
    <source>
        <strain evidence="14">UCD 2041</strain>
    </source>
</reference>
<evidence type="ECO:0000256" key="5">
    <source>
        <dbReference type="ARBA" id="ARBA00022792"/>
    </source>
</evidence>
<sequence>MFRLGTQSAFLRGSIRKIGRLQQPSRLQFLSTEVKPARKQRKHPFWHGIGVTIKLGFYSFVIYTAGATIALNNDDVEDYWVQYVPGGKSYMDRLYDVWINRSELGERASNGVIGLGYKLGLDKYTKLPPKKDIGSWPVANPPIADMDAKPESSEAHFDELPTRIGSSTEAKSSEAKQAYAKASAEARKAISEAQVRYESKRQELLKVLKDKQDELQRLIGSAKNSGRSPTYKLSEINLKTDDKDVNDLIKTINSLIKALGKKSTPVDIQKEVDHISDSVSALFSKYSDTKKDMSKAAQDSVSEIKRNLEKKYKDEVAKHSEDLTKELTKTLEESKKEMEQKYNERLKLDVSEAAKAIIEEADNVIARVKVNSAQYLKEVVAKRVESERNGKLANLNALEERVKQIEKQELELSSAAETMIGFRKINSSLDAIRNILYSNTPSEKCGQELVKRINTLRNLTKPLKNDVINSALSSLPSDRTLLKTGGVLTQSQLISRWETLTPEIRKVSLAPPNSGVLGQISSFLFSKLLVQKSGVPEKSDDSIAGSDVESVLARVNDDLVKNNLDSAVEEVANMKGWPRRLANDWLEESRKKLELQFLVEVIDTEIRVIS</sequence>
<dbReference type="Pfam" id="PF09731">
    <property type="entry name" value="Mitofilin"/>
    <property type="match status" value="1"/>
</dbReference>
<evidence type="ECO:0000256" key="12">
    <source>
        <dbReference type="RuleBase" id="RU363000"/>
    </source>
</evidence>
<organism evidence="14 15">
    <name type="scientific">Dekkera bruxellensis</name>
    <name type="common">Brettanomyces custersii</name>
    <dbReference type="NCBI Taxonomy" id="5007"/>
    <lineage>
        <taxon>Eukaryota</taxon>
        <taxon>Fungi</taxon>
        <taxon>Dikarya</taxon>
        <taxon>Ascomycota</taxon>
        <taxon>Saccharomycotina</taxon>
        <taxon>Pichiomycetes</taxon>
        <taxon>Pichiales</taxon>
        <taxon>Pichiaceae</taxon>
        <taxon>Brettanomyces</taxon>
    </lineage>
</organism>
<dbReference type="GO" id="GO:0061617">
    <property type="term" value="C:MICOS complex"/>
    <property type="evidence" value="ECO:0007669"/>
    <property type="project" value="TreeGrafter"/>
</dbReference>
<feature type="coiled-coil region" evidence="13">
    <location>
        <begin position="183"/>
        <end position="225"/>
    </location>
</feature>
<evidence type="ECO:0000256" key="2">
    <source>
        <dbReference type="ARBA" id="ARBA00010877"/>
    </source>
</evidence>
<evidence type="ECO:0000313" key="14">
    <source>
        <dbReference type="EMBL" id="QOU22089.1"/>
    </source>
</evidence>
<dbReference type="PANTHER" id="PTHR15415">
    <property type="entry name" value="MITOFILIN"/>
    <property type="match status" value="1"/>
</dbReference>
<evidence type="ECO:0000256" key="3">
    <source>
        <dbReference type="ARBA" id="ARBA00018116"/>
    </source>
</evidence>
<dbReference type="GeneID" id="64574180"/>
<evidence type="ECO:0000256" key="10">
    <source>
        <dbReference type="ARBA" id="ARBA00023136"/>
    </source>
</evidence>
<dbReference type="AlphaFoldDB" id="A0A871R892"/>
<evidence type="ECO:0000313" key="15">
    <source>
        <dbReference type="Proteomes" id="UP000663131"/>
    </source>
</evidence>
<dbReference type="RefSeq" id="XP_041138582.1">
    <property type="nucleotide sequence ID" value="XM_041280791.1"/>
</dbReference>
<gene>
    <name evidence="14" type="ORF">BRETT_002256</name>
</gene>
<accession>A0A871R892</accession>
<reference evidence="14" key="1">
    <citation type="submission" date="2020-10" db="EMBL/GenBank/DDBJ databases">
        <authorList>
            <person name="Palmer J.M."/>
        </authorList>
    </citation>
    <scope>NUCLEOTIDE SEQUENCE</scope>
    <source>
        <strain evidence="14">UCD 2041</strain>
    </source>
</reference>
<keyword evidence="4 12" id="KW-0812">Transmembrane</keyword>
<proteinExistence type="inferred from homology"/>
<evidence type="ECO:0000256" key="13">
    <source>
        <dbReference type="SAM" id="Coils"/>
    </source>
</evidence>
<dbReference type="KEGG" id="bbrx:BRETT_002256"/>
<evidence type="ECO:0000256" key="4">
    <source>
        <dbReference type="ARBA" id="ARBA00022692"/>
    </source>
</evidence>
<dbReference type="Proteomes" id="UP000663131">
    <property type="component" value="Chromosome 9"/>
</dbReference>
<keyword evidence="5 12" id="KW-0999">Mitochondrion inner membrane</keyword>
<dbReference type="OrthoDB" id="10261039at2759"/>
<evidence type="ECO:0000256" key="6">
    <source>
        <dbReference type="ARBA" id="ARBA00022946"/>
    </source>
</evidence>
<feature type="coiled-coil region" evidence="13">
    <location>
        <begin position="381"/>
        <end position="415"/>
    </location>
</feature>
<comment type="similarity">
    <text evidence="2 12">Belongs to the MICOS complex subunit Mic60 family.</text>
</comment>
<evidence type="ECO:0000256" key="9">
    <source>
        <dbReference type="ARBA" id="ARBA00023128"/>
    </source>
</evidence>
<name>A0A871R892_DEKBR</name>
<dbReference type="EMBL" id="CP063137">
    <property type="protein sequence ID" value="QOU22089.1"/>
    <property type="molecule type" value="Genomic_DNA"/>
</dbReference>
<evidence type="ECO:0000256" key="11">
    <source>
        <dbReference type="ARBA" id="ARBA00025571"/>
    </source>
</evidence>
<dbReference type="InterPro" id="IPR019133">
    <property type="entry name" value="MIC60"/>
</dbReference>
<comment type="subcellular location">
    <subcellularLocation>
        <location evidence="1 12">Mitochondrion inner membrane</location>
        <topology evidence="1 12">Single-pass membrane protein</topology>
    </subcellularLocation>
</comment>
<evidence type="ECO:0000256" key="7">
    <source>
        <dbReference type="ARBA" id="ARBA00022989"/>
    </source>
</evidence>
<dbReference type="PANTHER" id="PTHR15415:SF7">
    <property type="entry name" value="MICOS COMPLEX SUBUNIT MIC60"/>
    <property type="match status" value="1"/>
</dbReference>
<protein>
    <recommendedName>
        <fullName evidence="3 12">MICOS complex subunit MIC60</fullName>
    </recommendedName>
    <alternativeName>
        <fullName evidence="12">Mitofilin</fullName>
    </alternativeName>
</protein>
<keyword evidence="8 13" id="KW-0175">Coiled coil</keyword>
<feature type="coiled-coil region" evidence="13">
    <location>
        <begin position="317"/>
        <end position="344"/>
    </location>
</feature>
<keyword evidence="10" id="KW-0472">Membrane</keyword>
<evidence type="ECO:0000256" key="1">
    <source>
        <dbReference type="ARBA" id="ARBA00004434"/>
    </source>
</evidence>
<evidence type="ECO:0000256" key="8">
    <source>
        <dbReference type="ARBA" id="ARBA00023054"/>
    </source>
</evidence>
<keyword evidence="7" id="KW-1133">Transmembrane helix</keyword>
<keyword evidence="6" id="KW-0809">Transit peptide</keyword>
<comment type="subunit">
    <text evidence="12">Component of the mitochondrial contact site and cristae organizing system (MICOS) complex.</text>
</comment>
<keyword evidence="9 12" id="KW-0496">Mitochondrion</keyword>
<dbReference type="GO" id="GO:0042407">
    <property type="term" value="P:cristae formation"/>
    <property type="evidence" value="ECO:0007669"/>
    <property type="project" value="TreeGrafter"/>
</dbReference>